<reference evidence="1 2" key="3">
    <citation type="journal article" date="2022" name="Microbiol. Spectr.">
        <title>Folding features and dynamics of 3D genome architecture in plant fungal pathogens.</title>
        <authorList>
            <person name="Xia C."/>
        </authorList>
    </citation>
    <scope>NUCLEOTIDE SEQUENCE [LARGE SCALE GENOMIC DNA]</scope>
    <source>
        <strain evidence="1 2">93-210</strain>
    </source>
</reference>
<organism evidence="1 2">
    <name type="scientific">Puccinia striiformis f. sp. tritici</name>
    <dbReference type="NCBI Taxonomy" id="168172"/>
    <lineage>
        <taxon>Eukaryota</taxon>
        <taxon>Fungi</taxon>
        <taxon>Dikarya</taxon>
        <taxon>Basidiomycota</taxon>
        <taxon>Pucciniomycotina</taxon>
        <taxon>Pucciniomycetes</taxon>
        <taxon>Pucciniales</taxon>
        <taxon>Pucciniaceae</taxon>
        <taxon>Puccinia</taxon>
    </lineage>
</organism>
<dbReference type="EMBL" id="CM045881">
    <property type="protein sequence ID" value="KAI7937247.1"/>
    <property type="molecule type" value="Genomic_DNA"/>
</dbReference>
<reference evidence="2" key="1">
    <citation type="journal article" date="2018" name="BMC Genomics">
        <title>Genomic insights into host adaptation between the wheat stripe rust pathogen (Puccinia striiformis f. sp. tritici) and the barley stripe rust pathogen (Puccinia striiformis f. sp. hordei).</title>
        <authorList>
            <person name="Xia C."/>
            <person name="Wang M."/>
            <person name="Yin C."/>
            <person name="Cornejo O.E."/>
            <person name="Hulbert S.H."/>
            <person name="Chen X."/>
        </authorList>
    </citation>
    <scope>NUCLEOTIDE SEQUENCE [LARGE SCALE GENOMIC DNA]</scope>
    <source>
        <strain evidence="2">93-210</strain>
    </source>
</reference>
<evidence type="ECO:0000313" key="2">
    <source>
        <dbReference type="Proteomes" id="UP001060170"/>
    </source>
</evidence>
<sequence>MNSKQSNKSMPRSTHDQSEHLETGNSSNNNNNNLDQWKAQCRKRLGDSALQAPEKGKKSTNNHQEEPTKMSVSFKIQRTTTATKQQQQFDSDLHSSDNDEAQAQHHRKKRAIEFISDFDSTREPANIHDGRKKMISIPALPDRDFRAVHLARKQKRSKKELYKPEPVNSMGGSTKNIPIIDSEGVDKMNSKAIEGGLKPPTTSKPLEQTIPVEDQSAIPLQVSELAISITPSTDKPLTIEERAVKELLSQANTDSTQEVQLEAIPMKNEAGAVTETDTDEGDDDDDDSGDETTQFRKDVSKRPDSSTLEDYERIPVGQFGLALLKGMGWKEGTAATKRGRVGLVEAYVPQARPSLLGIGAKPLVLDSDPSDKSHVKKTKAETKPDKKYVPLLRKVIDHTGKTRSRSRSPSNGHSSSLNRSSSDSSSRSTRDNSSYRDHDSRHNEYQNTRERDGHRIDRERSGHRDDRQRDDRQRDGHRDDRQRDGHRDNRDRSYNRQDKEDDHKSSHRSSSSNTKNHSYQHSGRYH</sequence>
<protein>
    <submittedName>
        <fullName evidence="1">Uncharacterized protein</fullName>
    </submittedName>
</protein>
<keyword evidence="2" id="KW-1185">Reference proteome</keyword>
<proteinExistence type="predicted"/>
<evidence type="ECO:0000313" key="1">
    <source>
        <dbReference type="EMBL" id="KAI7937247.1"/>
    </source>
</evidence>
<name>A0ACC0DRX5_9BASI</name>
<reference evidence="2" key="2">
    <citation type="journal article" date="2018" name="Mol. Plant Microbe Interact.">
        <title>Genome sequence resources for the wheat stripe rust pathogen (Puccinia striiformis f. sp. tritici) and the barley stripe rust pathogen (Puccinia striiformis f. sp. hordei).</title>
        <authorList>
            <person name="Xia C."/>
            <person name="Wang M."/>
            <person name="Yin C."/>
            <person name="Cornejo O.E."/>
            <person name="Hulbert S.H."/>
            <person name="Chen X."/>
        </authorList>
    </citation>
    <scope>NUCLEOTIDE SEQUENCE [LARGE SCALE GENOMIC DNA]</scope>
    <source>
        <strain evidence="2">93-210</strain>
    </source>
</reference>
<comment type="caution">
    <text evidence="1">The sequence shown here is derived from an EMBL/GenBank/DDBJ whole genome shotgun (WGS) entry which is preliminary data.</text>
</comment>
<dbReference type="Proteomes" id="UP001060170">
    <property type="component" value="Chromosome 17"/>
</dbReference>
<accession>A0ACC0DRX5</accession>
<gene>
    <name evidence="1" type="ORF">MJO28_016146</name>
</gene>